<feature type="region of interest" description="Disordered" evidence="1">
    <location>
        <begin position="460"/>
        <end position="481"/>
    </location>
</feature>
<organism evidence="2">
    <name type="scientific">Tanacetum cinerariifolium</name>
    <name type="common">Dalmatian daisy</name>
    <name type="synonym">Chrysanthemum cinerariifolium</name>
    <dbReference type="NCBI Taxonomy" id="118510"/>
    <lineage>
        <taxon>Eukaryota</taxon>
        <taxon>Viridiplantae</taxon>
        <taxon>Streptophyta</taxon>
        <taxon>Embryophyta</taxon>
        <taxon>Tracheophyta</taxon>
        <taxon>Spermatophyta</taxon>
        <taxon>Magnoliopsida</taxon>
        <taxon>eudicotyledons</taxon>
        <taxon>Gunneridae</taxon>
        <taxon>Pentapetalae</taxon>
        <taxon>asterids</taxon>
        <taxon>campanulids</taxon>
        <taxon>Asterales</taxon>
        <taxon>Asteraceae</taxon>
        <taxon>Asteroideae</taxon>
        <taxon>Anthemideae</taxon>
        <taxon>Anthemidinae</taxon>
        <taxon>Tanacetum</taxon>
    </lineage>
</organism>
<dbReference type="EMBL" id="BKCJ010001332">
    <property type="protein sequence ID" value="GEU40655.1"/>
    <property type="molecule type" value="Genomic_DNA"/>
</dbReference>
<comment type="caution">
    <text evidence="2">The sequence shown here is derived from an EMBL/GenBank/DDBJ whole genome shotgun (WGS) entry which is preliminary data.</text>
</comment>
<proteinExistence type="predicted"/>
<evidence type="ECO:0000313" key="2">
    <source>
        <dbReference type="EMBL" id="GEU40655.1"/>
    </source>
</evidence>
<dbReference type="PANTHER" id="PTHR11439">
    <property type="entry name" value="GAG-POL-RELATED RETROTRANSPOSON"/>
    <property type="match status" value="1"/>
</dbReference>
<gene>
    <name evidence="2" type="ORF">Tci_012633</name>
</gene>
<evidence type="ECO:0000256" key="1">
    <source>
        <dbReference type="SAM" id="MobiDB-lite"/>
    </source>
</evidence>
<dbReference type="AlphaFoldDB" id="A0A6L2JXQ7"/>
<reference evidence="2" key="1">
    <citation type="journal article" date="2019" name="Sci. Rep.">
        <title>Draft genome of Tanacetum cinerariifolium, the natural source of mosquito coil.</title>
        <authorList>
            <person name="Yamashiro T."/>
            <person name="Shiraishi A."/>
            <person name="Satake H."/>
            <person name="Nakayama K."/>
        </authorList>
    </citation>
    <scope>NUCLEOTIDE SEQUENCE</scope>
</reference>
<accession>A0A6L2JXQ7</accession>
<name>A0A6L2JXQ7_TANCI</name>
<dbReference type="PANTHER" id="PTHR11439:SF461">
    <property type="entry name" value="OS10G0432200 PROTEIN"/>
    <property type="match status" value="1"/>
</dbReference>
<sequence length="481" mass="53352">MVEDIPIDAKAKYTLTDGDPLPDLSFSQTIMGSLVYLIVTRPYISYAVHIVSQFVLAPTTVHWAAVLHVLRYLRGTQFQTLLFPSTSALDLRAYFDSDWADDVVSSNSTTGFCIFLSDSPISRKSIKQDVLSKSSIEPSIEPWQQSLLSCKLSSSSSDEDLLLKVPHHGLDLWLQIQIFYEHVNYTTQMAIDYAAGGRLKKLRLEEACKTIKDLAQYKEEEWNELESPDYIDANLEHELESMGCRENQVRKLEEDMRKLKVTFMCIADSLIETLKVKIEAQRAHSIKIEKITRFPTHTPIVTPKTLKPTMVHRVLMISKIEPTIYRTPHQHLSSNLKMPILHSFKENKLEYNDEDDVKIKMMGTRIDKESLEPNINKNDISSSICHNFALTSNPPVKPKDSCSFRMKQPSSLAYTTTTIAAAPASAAPAPAHAAPAPTTLVVVAVTVAVAAAPAAPAAPAAATAAAATTTTTTTTTVRYST</sequence>
<protein>
    <submittedName>
        <fullName evidence="2">Uncharacterized mitochondrial protein AtMg00810-like</fullName>
    </submittedName>
</protein>